<dbReference type="AlphaFoldDB" id="A0A0F5IIE9"/>
<dbReference type="HOGENOM" id="CLU_054212_0_0_10"/>
<dbReference type="PATRIC" id="fig|927665.4.peg.5092"/>
<dbReference type="UniPathway" id="UPA00148"/>
<dbReference type="NCBIfam" id="TIGR00380">
    <property type="entry name" value="cobal_cbiB"/>
    <property type="match status" value="1"/>
</dbReference>
<dbReference type="PANTHER" id="PTHR34308">
    <property type="entry name" value="COBALAMIN BIOSYNTHESIS PROTEIN CBIB"/>
    <property type="match status" value="1"/>
</dbReference>
<evidence type="ECO:0000256" key="1">
    <source>
        <dbReference type="ARBA" id="ARBA00004651"/>
    </source>
</evidence>
<dbReference type="Pfam" id="PF03186">
    <property type="entry name" value="CobD_Cbib"/>
    <property type="match status" value="1"/>
</dbReference>
<comment type="function">
    <text evidence="9">Converts cobyric acid to cobinamide by the addition of aminopropanol on the F carboxylic group.</text>
</comment>
<comment type="caution">
    <text evidence="9">Lacks conserved residue(s) required for the propagation of feature annotation.</text>
</comment>
<reference evidence="10 11" key="1">
    <citation type="submission" date="2013-04" db="EMBL/GenBank/DDBJ databases">
        <title>The Genome Sequence of Parabacteroides goldsteinii DSM 19448.</title>
        <authorList>
            <consortium name="The Broad Institute Genomics Platform"/>
            <person name="Earl A."/>
            <person name="Ward D."/>
            <person name="Feldgarden M."/>
            <person name="Gevers D."/>
            <person name="Martens E."/>
            <person name="Sakamoto M."/>
            <person name="Benno Y."/>
            <person name="Song Y."/>
            <person name="Liu C."/>
            <person name="Lee J."/>
            <person name="Bolanos M."/>
            <person name="Vaisanen M.L."/>
            <person name="Finegold S.M."/>
            <person name="Walker B."/>
            <person name="Young S."/>
            <person name="Zeng Q."/>
            <person name="Gargeya S."/>
            <person name="Fitzgerald M."/>
            <person name="Haas B."/>
            <person name="Abouelleil A."/>
            <person name="Allen A.W."/>
            <person name="Alvarado L."/>
            <person name="Arachchi H.M."/>
            <person name="Berlin A.M."/>
            <person name="Chapman S.B."/>
            <person name="Gainer-Dewar J."/>
            <person name="Goldberg J."/>
            <person name="Griggs A."/>
            <person name="Gujja S."/>
            <person name="Hansen M."/>
            <person name="Howarth C."/>
            <person name="Imamovic A."/>
            <person name="Ireland A."/>
            <person name="Larimer J."/>
            <person name="McCowan C."/>
            <person name="Murphy C."/>
            <person name="Pearson M."/>
            <person name="Poon T.W."/>
            <person name="Priest M."/>
            <person name="Roberts A."/>
            <person name="Saif S."/>
            <person name="Shea T."/>
            <person name="Sisk P."/>
            <person name="Sykes S."/>
            <person name="Wortman J."/>
            <person name="Nusbaum C."/>
            <person name="Birren B."/>
        </authorList>
    </citation>
    <scope>NUCLEOTIDE SEQUENCE [LARGE SCALE GENOMIC DNA]</scope>
    <source>
        <strain evidence="10 11">DSM 19448</strain>
    </source>
</reference>
<evidence type="ECO:0000256" key="7">
    <source>
        <dbReference type="ARBA" id="ARBA00022989"/>
    </source>
</evidence>
<evidence type="ECO:0000313" key="10">
    <source>
        <dbReference type="EMBL" id="KKB45316.1"/>
    </source>
</evidence>
<dbReference type="GeneID" id="69984095"/>
<dbReference type="GO" id="GO:0009236">
    <property type="term" value="P:cobalamin biosynthetic process"/>
    <property type="evidence" value="ECO:0007669"/>
    <property type="project" value="UniProtKB-UniRule"/>
</dbReference>
<comment type="subcellular location">
    <subcellularLocation>
        <location evidence="1 9">Cell membrane</location>
        <topology evidence="1 9">Multi-pass membrane protein</topology>
    </subcellularLocation>
</comment>
<dbReference type="HAMAP" id="MF_00024">
    <property type="entry name" value="CobD_CbiB"/>
    <property type="match status" value="1"/>
</dbReference>
<organism evidence="10 11">
    <name type="scientific">Parabacteroides goldsteinii DSM 19448 = WAL 12034</name>
    <dbReference type="NCBI Taxonomy" id="927665"/>
    <lineage>
        <taxon>Bacteria</taxon>
        <taxon>Pseudomonadati</taxon>
        <taxon>Bacteroidota</taxon>
        <taxon>Bacteroidia</taxon>
        <taxon>Bacteroidales</taxon>
        <taxon>Tannerellaceae</taxon>
        <taxon>Parabacteroides</taxon>
    </lineage>
</organism>
<dbReference type="RefSeq" id="WP_046147895.1">
    <property type="nucleotide sequence ID" value="NZ_KQ033915.1"/>
</dbReference>
<evidence type="ECO:0000256" key="9">
    <source>
        <dbReference type="HAMAP-Rule" id="MF_00024"/>
    </source>
</evidence>
<gene>
    <name evidence="9" type="primary">cobD</name>
    <name evidence="10" type="ORF">HMPREF1535_04969</name>
</gene>
<keyword evidence="7 9" id="KW-1133">Transmembrane helix</keyword>
<dbReference type="GO" id="GO:0015420">
    <property type="term" value="F:ABC-type vitamin B12 transporter activity"/>
    <property type="evidence" value="ECO:0007669"/>
    <property type="project" value="UniProtKB-UniRule"/>
</dbReference>
<proteinExistence type="inferred from homology"/>
<dbReference type="Proteomes" id="UP000033047">
    <property type="component" value="Unassembled WGS sequence"/>
</dbReference>
<evidence type="ECO:0000256" key="5">
    <source>
        <dbReference type="ARBA" id="ARBA00022573"/>
    </source>
</evidence>
<keyword evidence="6 9" id="KW-0812">Transmembrane</keyword>
<evidence type="ECO:0000256" key="3">
    <source>
        <dbReference type="ARBA" id="ARBA00006263"/>
    </source>
</evidence>
<evidence type="ECO:0000256" key="4">
    <source>
        <dbReference type="ARBA" id="ARBA00022475"/>
    </source>
</evidence>
<dbReference type="GO" id="GO:0005886">
    <property type="term" value="C:plasma membrane"/>
    <property type="evidence" value="ECO:0007669"/>
    <property type="project" value="UniProtKB-SubCell"/>
</dbReference>
<keyword evidence="5 9" id="KW-0169">Cobalamin biosynthesis</keyword>
<evidence type="ECO:0000256" key="8">
    <source>
        <dbReference type="ARBA" id="ARBA00023136"/>
    </source>
</evidence>
<keyword evidence="4 9" id="KW-1003">Cell membrane</keyword>
<dbReference type="STRING" id="927665.HMPREF1535_04969"/>
<comment type="caution">
    <text evidence="10">The sequence shown here is derived from an EMBL/GenBank/DDBJ whole genome shotgun (WGS) entry which is preliminary data.</text>
</comment>
<name>A0A0F5IIE9_9BACT</name>
<feature type="transmembrane region" description="Helical" evidence="9">
    <location>
        <begin position="80"/>
        <end position="102"/>
    </location>
</feature>
<keyword evidence="8 9" id="KW-0472">Membrane</keyword>
<protein>
    <recommendedName>
        <fullName evidence="9">Cobalamin biosynthesis protein CobD</fullName>
    </recommendedName>
</protein>
<sequence>MYWLTQSIYSFKVIPFLGGWLADRLLGDPEGWPHPIVWFGKLISFGEKKLNQGENRFYKGGLLTLILVAGIYFITRLILFWGAFINTYLYAILVGVGVFYCLAGKTLITEVKAVFEAVDRSVEEGRTQVGRIVGRDTSDLSPQEIRAAALETLAENLSDGVIAPMFWFGFLGLPGMMAYKMINTLDSMIGYKNERYKEFGEAAARLDDVANYIPARLTACLMLLVSGNWHKRDFLTRFGRAHLSPNSGYPEAALAAILDCRFGGTHDYFGQAVEKPYIGVNDRPFTTEDMLIATKINSNTELAMGLLVCLLSILLQ</sequence>
<evidence type="ECO:0000256" key="2">
    <source>
        <dbReference type="ARBA" id="ARBA00004953"/>
    </source>
</evidence>
<comment type="pathway">
    <text evidence="2 9">Cofactor biosynthesis; adenosylcobalamin biosynthesis.</text>
</comment>
<evidence type="ECO:0000313" key="11">
    <source>
        <dbReference type="Proteomes" id="UP000033047"/>
    </source>
</evidence>
<dbReference type="GO" id="GO:0048472">
    <property type="term" value="F:threonine-phosphate decarboxylase activity"/>
    <property type="evidence" value="ECO:0007669"/>
    <property type="project" value="InterPro"/>
</dbReference>
<dbReference type="EMBL" id="AQHV01000029">
    <property type="protein sequence ID" value="KKB45316.1"/>
    <property type="molecule type" value="Genomic_DNA"/>
</dbReference>
<accession>A0A0F5IIE9</accession>
<feature type="transmembrane region" description="Helical" evidence="9">
    <location>
        <begin position="57"/>
        <end position="74"/>
    </location>
</feature>
<dbReference type="PANTHER" id="PTHR34308:SF1">
    <property type="entry name" value="COBALAMIN BIOSYNTHESIS PROTEIN CBIB"/>
    <property type="match status" value="1"/>
</dbReference>
<evidence type="ECO:0000256" key="6">
    <source>
        <dbReference type="ARBA" id="ARBA00022692"/>
    </source>
</evidence>
<dbReference type="InterPro" id="IPR004485">
    <property type="entry name" value="Cobalamin_biosynth_CobD/CbiB"/>
</dbReference>
<comment type="similarity">
    <text evidence="3 9">Belongs to the CobD/CbiB family.</text>
</comment>